<name>W4F264_9BACL</name>
<dbReference type="EMBL" id="ASQA01000013">
    <property type="protein sequence ID" value="ETT86544.1"/>
    <property type="molecule type" value="Genomic_DNA"/>
</dbReference>
<dbReference type="InterPro" id="IPR027417">
    <property type="entry name" value="P-loop_NTPase"/>
</dbReference>
<evidence type="ECO:0000313" key="1">
    <source>
        <dbReference type="EMBL" id="ETT86544.1"/>
    </source>
</evidence>
<protein>
    <submittedName>
        <fullName evidence="1">Uncharacterized protein</fullName>
    </submittedName>
</protein>
<dbReference type="CDD" id="cd02019">
    <property type="entry name" value="NK"/>
    <property type="match status" value="1"/>
</dbReference>
<comment type="caution">
    <text evidence="1">The sequence shown here is derived from an EMBL/GenBank/DDBJ whole genome shotgun (WGS) entry which is preliminary data.</text>
</comment>
<reference evidence="1 2" key="1">
    <citation type="journal article" date="2014" name="BMC Genomics">
        <title>Genomic comparison of sporeforming bacilli isolated from milk.</title>
        <authorList>
            <person name="Moreno Switt A.I."/>
            <person name="Andrus A.D."/>
            <person name="Ranieri M.L."/>
            <person name="Orsi R.H."/>
            <person name="Ivy R."/>
            <person name="den Bakker H.C."/>
            <person name="Martin N.H."/>
            <person name="Wiedmann M."/>
            <person name="Boor K.J."/>
        </authorList>
    </citation>
    <scope>NUCLEOTIDE SEQUENCE [LARGE SCALE GENOMIC DNA]</scope>
    <source>
        <strain evidence="1 2">FSL R5-213</strain>
    </source>
</reference>
<gene>
    <name evidence="1" type="ORF">C176_07517</name>
</gene>
<dbReference type="eggNOG" id="COG1302">
    <property type="taxonomic scope" value="Bacteria"/>
</dbReference>
<keyword evidence="2" id="KW-1185">Reference proteome</keyword>
<dbReference type="AlphaFoldDB" id="W4F264"/>
<dbReference type="RefSeq" id="WP_038182123.1">
    <property type="nucleotide sequence ID" value="NZ_ASQA01000013.1"/>
</dbReference>
<proteinExistence type="predicted"/>
<dbReference type="Proteomes" id="UP000019062">
    <property type="component" value="Unassembled WGS sequence"/>
</dbReference>
<dbReference type="PATRIC" id="fig|1227360.4.peg.1531"/>
<organism evidence="1 2">
    <name type="scientific">Viridibacillus arenosi FSL R5-213</name>
    <dbReference type="NCBI Taxonomy" id="1227360"/>
    <lineage>
        <taxon>Bacteria</taxon>
        <taxon>Bacillati</taxon>
        <taxon>Bacillota</taxon>
        <taxon>Bacilli</taxon>
        <taxon>Bacillales</taxon>
        <taxon>Caryophanaceae</taxon>
        <taxon>Viridibacillus</taxon>
    </lineage>
</organism>
<accession>W4F264</accession>
<evidence type="ECO:0000313" key="2">
    <source>
        <dbReference type="Proteomes" id="UP000019062"/>
    </source>
</evidence>
<sequence length="270" mass="30475">MEIYSLSGPSGTGKSTAALEFAHTHQIDAIIDDGLLIVNGEKVAGLSAKFEKSPFKAVKRAIFTDEEHLQDVQEAIDQHQPKKILLIGTSNKMTIQIAKRLGYGDIDHFYYISDLRSSGEMKLAQFIRKTEGKHIMPIPLKQVEQNFFKRFIQKGVEIFTPKREKIGETTIVQPDFHDETITIQKKAFTDMVKITCDLNSNIEKSSKIQYQQLPLPSVHITVALKGPIDYSIPDAMMALQKDIAQQFDTHFDLELAEIRITVNQIQMIGS</sequence>
<dbReference type="SUPFAM" id="SSF52540">
    <property type="entry name" value="P-loop containing nucleoside triphosphate hydrolases"/>
    <property type="match status" value="1"/>
</dbReference>